<dbReference type="InterPro" id="IPR036249">
    <property type="entry name" value="Thioredoxin-like_sf"/>
</dbReference>
<feature type="domain" description="Disulphide bond isomerase DsbC/G N-terminal" evidence="2">
    <location>
        <begin position="31"/>
        <end position="95"/>
    </location>
</feature>
<dbReference type="GO" id="GO:0042597">
    <property type="term" value="C:periplasmic space"/>
    <property type="evidence" value="ECO:0007669"/>
    <property type="project" value="UniProtKB-SubCell"/>
</dbReference>
<dbReference type="Pfam" id="PF10411">
    <property type="entry name" value="DsbC_N"/>
    <property type="match status" value="1"/>
</dbReference>
<comment type="similarity">
    <text evidence="1">Belongs to the thioredoxin family. DsbC subfamily.</text>
</comment>
<dbReference type="InterPro" id="IPR018950">
    <property type="entry name" value="DiS-bond_isomerase_DsbC/G_N"/>
</dbReference>
<dbReference type="Gene3D" id="3.40.30.10">
    <property type="entry name" value="Glutaredoxin"/>
    <property type="match status" value="1"/>
</dbReference>
<dbReference type="InterPro" id="IPR012336">
    <property type="entry name" value="Thioredoxin-like_fold"/>
</dbReference>
<dbReference type="InterPro" id="IPR033954">
    <property type="entry name" value="DiS-bond_Isoase_DsbC/G"/>
</dbReference>
<dbReference type="RefSeq" id="WP_169861191.1">
    <property type="nucleotide sequence ID" value="NZ_CP053021.1"/>
</dbReference>
<dbReference type="PANTHER" id="PTHR35272:SF3">
    <property type="entry name" value="THIOL:DISULFIDE INTERCHANGE PROTEIN DSBC"/>
    <property type="match status" value="1"/>
</dbReference>
<organism evidence="4 5">
    <name type="scientific">Sphingobium yanoikuyae</name>
    <name type="common">Sphingomonas yanoikuyae</name>
    <dbReference type="NCBI Taxonomy" id="13690"/>
    <lineage>
        <taxon>Bacteria</taxon>
        <taxon>Pseudomonadati</taxon>
        <taxon>Pseudomonadota</taxon>
        <taxon>Alphaproteobacteria</taxon>
        <taxon>Sphingomonadales</taxon>
        <taxon>Sphingomonadaceae</taxon>
        <taxon>Sphingobium</taxon>
    </lineage>
</organism>
<gene>
    <name evidence="4" type="ORF">HH800_11730</name>
</gene>
<comment type="subcellular location">
    <subcellularLocation>
        <location evidence="1">Periplasm</location>
    </subcellularLocation>
</comment>
<dbReference type="PANTHER" id="PTHR35272">
    <property type="entry name" value="THIOL:DISULFIDE INTERCHANGE PROTEIN DSBC-RELATED"/>
    <property type="match status" value="1"/>
</dbReference>
<protein>
    <recommendedName>
        <fullName evidence="1">Thiol:disulfide interchange protein</fullName>
    </recommendedName>
</protein>
<evidence type="ECO:0000256" key="1">
    <source>
        <dbReference type="RuleBase" id="RU364038"/>
    </source>
</evidence>
<evidence type="ECO:0000313" key="5">
    <source>
        <dbReference type="Proteomes" id="UP000502611"/>
    </source>
</evidence>
<sequence>MSRSAKLIAAALICATAPAYAQDSGTEPLTAAAEEAQRQLRQTFTNLTFEDFGPAPVRGPIYQAIAGGRVIYFAPESQHLLFAAIYDKNGINVTALAQDASARKRLGAINPADALVIGPAGAPKVIEFTDPDCPYCQALERFWLTKEAEGKPVQRLVYFVSGIHPQAAAKAEHILCSPDRQATFKSIYAGAQPNSLHKCKAGAEKVARDAETVRKLGVSGTPTLFVDGKLVSGFQQAELEAFIEASAKKAKAGP</sequence>
<accession>A0A6M4G891</accession>
<proteinExistence type="inferred from homology"/>
<comment type="function">
    <text evidence="1">Required for disulfide bond formation in some periplasmic proteins. Acts by transferring its disulfide bond to other proteins and is reduced in the process.</text>
</comment>
<keyword evidence="1" id="KW-0676">Redox-active center</keyword>
<dbReference type="CDD" id="cd03020">
    <property type="entry name" value="DsbA_DsbC_DsbG"/>
    <property type="match status" value="1"/>
</dbReference>
<dbReference type="AlphaFoldDB" id="A0A6M4G891"/>
<dbReference type="Pfam" id="PF13098">
    <property type="entry name" value="Thioredoxin_2"/>
    <property type="match status" value="1"/>
</dbReference>
<evidence type="ECO:0000313" key="4">
    <source>
        <dbReference type="EMBL" id="QJR02794.1"/>
    </source>
</evidence>
<evidence type="ECO:0000259" key="3">
    <source>
        <dbReference type="Pfam" id="PF13098"/>
    </source>
</evidence>
<dbReference type="EMBL" id="CP053021">
    <property type="protein sequence ID" value="QJR02794.1"/>
    <property type="molecule type" value="Genomic_DNA"/>
</dbReference>
<name>A0A6M4G891_SPHYA</name>
<feature type="domain" description="Thioredoxin-like fold" evidence="3">
    <location>
        <begin position="120"/>
        <end position="237"/>
    </location>
</feature>
<evidence type="ECO:0000259" key="2">
    <source>
        <dbReference type="Pfam" id="PF10411"/>
    </source>
</evidence>
<dbReference type="Proteomes" id="UP000502611">
    <property type="component" value="Chromosome"/>
</dbReference>
<dbReference type="SUPFAM" id="SSF52833">
    <property type="entry name" value="Thioredoxin-like"/>
    <property type="match status" value="1"/>
</dbReference>
<reference evidence="4 5" key="1">
    <citation type="submission" date="2020-04" db="EMBL/GenBank/DDBJ databases">
        <title>The Whole Genome Analysis of High salt-tolerant Sphingobium yanoikuyae YC-XJ2 with Aryl organophosphorus flame retardants (aryl-OPFRs)-degrading capacity and characteristics of Related phosphotriesterase.</title>
        <authorList>
            <person name="Li X."/>
        </authorList>
    </citation>
    <scope>NUCLEOTIDE SEQUENCE [LARGE SCALE GENOMIC DNA]</scope>
    <source>
        <strain evidence="4 5">YC-XJ2</strain>
    </source>
</reference>
<dbReference type="InterPro" id="IPR051470">
    <property type="entry name" value="Thiol:disulfide_interchange"/>
</dbReference>
<feature type="chain" id="PRO_5027151449" description="Thiol:disulfide interchange protein" evidence="1">
    <location>
        <begin position="22"/>
        <end position="254"/>
    </location>
</feature>
<feature type="signal peptide" evidence="1">
    <location>
        <begin position="1"/>
        <end position="21"/>
    </location>
</feature>
<keyword evidence="1" id="KW-0574">Periplasm</keyword>
<keyword evidence="1" id="KW-0732">Signal</keyword>